<evidence type="ECO:0000313" key="1">
    <source>
        <dbReference type="EMBL" id="KAK9422514.1"/>
    </source>
</evidence>
<gene>
    <name evidence="1" type="ORF">SUNI508_00377</name>
</gene>
<organism evidence="1 2">
    <name type="scientific">Seiridium unicorne</name>
    <dbReference type="NCBI Taxonomy" id="138068"/>
    <lineage>
        <taxon>Eukaryota</taxon>
        <taxon>Fungi</taxon>
        <taxon>Dikarya</taxon>
        <taxon>Ascomycota</taxon>
        <taxon>Pezizomycotina</taxon>
        <taxon>Sordariomycetes</taxon>
        <taxon>Xylariomycetidae</taxon>
        <taxon>Amphisphaeriales</taxon>
        <taxon>Sporocadaceae</taxon>
        <taxon>Seiridium</taxon>
    </lineage>
</organism>
<name>A0ABR2V6Q5_9PEZI</name>
<dbReference type="EMBL" id="JARVKF010000112">
    <property type="protein sequence ID" value="KAK9422514.1"/>
    <property type="molecule type" value="Genomic_DNA"/>
</dbReference>
<reference evidence="1 2" key="1">
    <citation type="journal article" date="2024" name="J. Plant Pathol.">
        <title>Sequence and assembly of the genome of Seiridium unicorne, isolate CBS 538.82, causal agent of cypress canker disease.</title>
        <authorList>
            <person name="Scali E."/>
            <person name="Rocca G.D."/>
            <person name="Danti R."/>
            <person name="Garbelotto M."/>
            <person name="Barberini S."/>
            <person name="Baroncelli R."/>
            <person name="Emiliani G."/>
        </authorList>
    </citation>
    <scope>NUCLEOTIDE SEQUENCE [LARGE SCALE GENOMIC DNA]</scope>
    <source>
        <strain evidence="1 2">BM-138-508</strain>
    </source>
</reference>
<sequence length="101" mass="11473">MSVLGWLVKEIVDSDLFRGDLRFLRVNMEDPILDILESKAAYITNADIDLRIEAIERCAPGYLAMEEAGNGMVSNYDHGNLGSHEELENMPWSDEVSWIKE</sequence>
<evidence type="ECO:0000313" key="2">
    <source>
        <dbReference type="Proteomes" id="UP001408356"/>
    </source>
</evidence>
<proteinExistence type="predicted"/>
<keyword evidence="2" id="KW-1185">Reference proteome</keyword>
<protein>
    <submittedName>
        <fullName evidence="1">Uncharacterized protein</fullName>
    </submittedName>
</protein>
<accession>A0ABR2V6Q5</accession>
<dbReference type="Proteomes" id="UP001408356">
    <property type="component" value="Unassembled WGS sequence"/>
</dbReference>
<comment type="caution">
    <text evidence="1">The sequence shown here is derived from an EMBL/GenBank/DDBJ whole genome shotgun (WGS) entry which is preliminary data.</text>
</comment>